<dbReference type="EMBL" id="MU393582">
    <property type="protein sequence ID" value="KAI4860555.1"/>
    <property type="molecule type" value="Genomic_DNA"/>
</dbReference>
<reference evidence="1 2" key="1">
    <citation type="journal article" date="2022" name="New Phytol.">
        <title>Ecological generalism drives hyperdiversity of secondary metabolite gene clusters in xylarialean endophytes.</title>
        <authorList>
            <person name="Franco M.E.E."/>
            <person name="Wisecaver J.H."/>
            <person name="Arnold A.E."/>
            <person name="Ju Y.M."/>
            <person name="Slot J.C."/>
            <person name="Ahrendt S."/>
            <person name="Moore L.P."/>
            <person name="Eastman K.E."/>
            <person name="Scott K."/>
            <person name="Konkel Z."/>
            <person name="Mondo S.J."/>
            <person name="Kuo A."/>
            <person name="Hayes R.D."/>
            <person name="Haridas S."/>
            <person name="Andreopoulos B."/>
            <person name="Riley R."/>
            <person name="LaButti K."/>
            <person name="Pangilinan J."/>
            <person name="Lipzen A."/>
            <person name="Amirebrahimi M."/>
            <person name="Yan J."/>
            <person name="Adam C."/>
            <person name="Keymanesh K."/>
            <person name="Ng V."/>
            <person name="Louie K."/>
            <person name="Northen T."/>
            <person name="Drula E."/>
            <person name="Henrissat B."/>
            <person name="Hsieh H.M."/>
            <person name="Youens-Clark K."/>
            <person name="Lutzoni F."/>
            <person name="Miadlikowska J."/>
            <person name="Eastwood D.C."/>
            <person name="Hamelin R.C."/>
            <person name="Grigoriev I.V."/>
            <person name="U'Ren J.M."/>
        </authorList>
    </citation>
    <scope>NUCLEOTIDE SEQUENCE [LARGE SCALE GENOMIC DNA]</scope>
    <source>
        <strain evidence="1 2">CBS 119005</strain>
    </source>
</reference>
<comment type="caution">
    <text evidence="1">The sequence shown here is derived from an EMBL/GenBank/DDBJ whole genome shotgun (WGS) entry which is preliminary data.</text>
</comment>
<protein>
    <submittedName>
        <fullName evidence="1">Histone-fold-containing protein</fullName>
    </submittedName>
</protein>
<proteinExistence type="predicted"/>
<gene>
    <name evidence="1" type="ORF">F4820DRAFT_436542</name>
</gene>
<sequence>MASPPHIFSPAGSPPYPSSAQLPSKKRGSVAADLATGPPSLKRRKASTMSVASTGSAHPLRQTSFPPDESLSQTFSPSYQRSPSIDTMSLVSGSQVSGAPMKKKKRGRKSKAERASVAAAEAMRDGSPSVVGGRAPTVLSNVSGNHASKDVDQDGGKEGEFEMPENMASVSAARTKEQIEEEKELYAMVKSQMDPQQFHRYEVWRRSTLKPADVKRHINIVTSQSCPPNVHQMMQVVCKMFLGDVVEQARDIQQEWIKLGEKQTDLPDDDLKPVNEKSKHRRQAPLRPEHLREAYRRQKASSEHGGALGSLMVWNQQTQNGAERFAVRAGGRRIFK</sequence>
<keyword evidence="2" id="KW-1185">Reference proteome</keyword>
<evidence type="ECO:0000313" key="2">
    <source>
        <dbReference type="Proteomes" id="UP001497700"/>
    </source>
</evidence>
<organism evidence="1 2">
    <name type="scientific">Hypoxylon rubiginosum</name>
    <dbReference type="NCBI Taxonomy" id="110542"/>
    <lineage>
        <taxon>Eukaryota</taxon>
        <taxon>Fungi</taxon>
        <taxon>Dikarya</taxon>
        <taxon>Ascomycota</taxon>
        <taxon>Pezizomycotina</taxon>
        <taxon>Sordariomycetes</taxon>
        <taxon>Xylariomycetidae</taxon>
        <taxon>Xylariales</taxon>
        <taxon>Hypoxylaceae</taxon>
        <taxon>Hypoxylon</taxon>
    </lineage>
</organism>
<dbReference type="Proteomes" id="UP001497700">
    <property type="component" value="Unassembled WGS sequence"/>
</dbReference>
<evidence type="ECO:0000313" key="1">
    <source>
        <dbReference type="EMBL" id="KAI4860555.1"/>
    </source>
</evidence>
<accession>A0ACB9YP46</accession>
<name>A0ACB9YP46_9PEZI</name>